<dbReference type="EMBL" id="JAOTMD010000004">
    <property type="protein sequence ID" value="MCY3025274.1"/>
    <property type="molecule type" value="Genomic_DNA"/>
</dbReference>
<dbReference type="Gene3D" id="3.30.1360.60">
    <property type="entry name" value="Glucose permease domain IIB"/>
    <property type="match status" value="1"/>
</dbReference>
<accession>A0ABT4BYF7</accession>
<dbReference type="SUPFAM" id="SSF51261">
    <property type="entry name" value="Duplicated hybrid motif"/>
    <property type="match status" value="1"/>
</dbReference>
<feature type="transmembrane region" description="Helical" evidence="12">
    <location>
        <begin position="365"/>
        <end position="385"/>
    </location>
</feature>
<gene>
    <name evidence="16" type="ORF">ODY23_02955</name>
</gene>
<dbReference type="InterPro" id="IPR011055">
    <property type="entry name" value="Dup_hybrid_motif"/>
</dbReference>
<evidence type="ECO:0000259" key="15">
    <source>
        <dbReference type="PROSITE" id="PS51103"/>
    </source>
</evidence>
<feature type="domain" description="PTS EIIC type-1" evidence="15">
    <location>
        <begin position="100"/>
        <end position="480"/>
    </location>
</feature>
<protein>
    <submittedName>
        <fullName evidence="16">Beta-glucoside-specific PTS transporter subunit IIABC</fullName>
        <ecNumber evidence="16">2.7.1.-</ecNumber>
    </submittedName>
</protein>
<feature type="transmembrane region" description="Helical" evidence="12">
    <location>
        <begin position="443"/>
        <end position="460"/>
    </location>
</feature>
<keyword evidence="9 12" id="KW-1133">Transmembrane helix</keyword>
<evidence type="ECO:0000256" key="5">
    <source>
        <dbReference type="ARBA" id="ARBA00022679"/>
    </source>
</evidence>
<dbReference type="Pfam" id="PF00367">
    <property type="entry name" value="PTS_EIIB"/>
    <property type="match status" value="1"/>
</dbReference>
<dbReference type="InterPro" id="IPR018113">
    <property type="entry name" value="PTrfase_EIIB_Cys"/>
</dbReference>
<feature type="transmembrane region" description="Helical" evidence="12">
    <location>
        <begin position="137"/>
        <end position="160"/>
    </location>
</feature>
<feature type="transmembrane region" description="Helical" evidence="12">
    <location>
        <begin position="392"/>
        <end position="409"/>
    </location>
</feature>
<name>A0ABT4BYF7_9LACT</name>
<dbReference type="GO" id="GO:0016740">
    <property type="term" value="F:transferase activity"/>
    <property type="evidence" value="ECO:0007669"/>
    <property type="project" value="UniProtKB-KW"/>
</dbReference>
<evidence type="ECO:0000256" key="1">
    <source>
        <dbReference type="ARBA" id="ARBA00004651"/>
    </source>
</evidence>
<dbReference type="PANTHER" id="PTHR30175">
    <property type="entry name" value="PHOSPHOTRANSFERASE SYSTEM TRANSPORT PROTEIN"/>
    <property type="match status" value="1"/>
</dbReference>
<dbReference type="NCBIfam" id="TIGR01995">
    <property type="entry name" value="PTS-II-ABC-beta"/>
    <property type="match status" value="1"/>
</dbReference>
<comment type="subcellular location">
    <subcellularLocation>
        <location evidence="1">Cell membrane</location>
        <topology evidence="1">Multi-pass membrane protein</topology>
    </subcellularLocation>
</comment>
<dbReference type="InterPro" id="IPR050558">
    <property type="entry name" value="PTS_Sugar-Specific_Components"/>
</dbReference>
<feature type="transmembrane region" description="Helical" evidence="12">
    <location>
        <begin position="223"/>
        <end position="243"/>
    </location>
</feature>
<organism evidence="16 17">
    <name type="scientific">Aerococcus loyolae</name>
    <dbReference type="NCBI Taxonomy" id="2976809"/>
    <lineage>
        <taxon>Bacteria</taxon>
        <taxon>Bacillati</taxon>
        <taxon>Bacillota</taxon>
        <taxon>Bacilli</taxon>
        <taxon>Lactobacillales</taxon>
        <taxon>Aerococcaceae</taxon>
        <taxon>Aerococcus</taxon>
    </lineage>
</organism>
<dbReference type="Proteomes" id="UP001072007">
    <property type="component" value="Unassembled WGS sequence"/>
</dbReference>
<feature type="transmembrane region" description="Helical" evidence="12">
    <location>
        <begin position="167"/>
        <end position="184"/>
    </location>
</feature>
<dbReference type="PROSITE" id="PS00371">
    <property type="entry name" value="PTS_EIIA_TYPE_1_HIS"/>
    <property type="match status" value="1"/>
</dbReference>
<dbReference type="GeneID" id="86970446"/>
<dbReference type="Pfam" id="PF00358">
    <property type="entry name" value="PTS_EIIA_1"/>
    <property type="match status" value="1"/>
</dbReference>
<dbReference type="InterPro" id="IPR036878">
    <property type="entry name" value="Glu_permease_IIB"/>
</dbReference>
<keyword evidence="2" id="KW-0813">Transport</keyword>
<evidence type="ECO:0000256" key="8">
    <source>
        <dbReference type="ARBA" id="ARBA00022777"/>
    </source>
</evidence>
<dbReference type="InterPro" id="IPR011297">
    <property type="entry name" value="PTS_IIABC_b_glu"/>
</dbReference>
<evidence type="ECO:0000313" key="17">
    <source>
        <dbReference type="Proteomes" id="UP001072007"/>
    </source>
</evidence>
<keyword evidence="5 16" id="KW-0808">Transferase</keyword>
<keyword evidence="10 12" id="KW-0472">Membrane</keyword>
<dbReference type="CDD" id="cd00212">
    <property type="entry name" value="PTS_IIB_glc"/>
    <property type="match status" value="1"/>
</dbReference>
<dbReference type="InterPro" id="IPR003352">
    <property type="entry name" value="PTS_EIIC"/>
</dbReference>
<dbReference type="Pfam" id="PF02378">
    <property type="entry name" value="PTS_EIIC"/>
    <property type="match status" value="1"/>
</dbReference>
<dbReference type="PROSITE" id="PS51103">
    <property type="entry name" value="PTS_EIIC_TYPE_1"/>
    <property type="match status" value="1"/>
</dbReference>
<evidence type="ECO:0000256" key="3">
    <source>
        <dbReference type="ARBA" id="ARBA00022475"/>
    </source>
</evidence>
<reference evidence="16" key="1">
    <citation type="submission" date="2024-05" db="EMBL/GenBank/DDBJ databases">
        <title>Aerococcus urinae taxonomy study.</title>
        <authorList>
            <person name="Christensen J."/>
            <person name="Senneby E."/>
        </authorList>
    </citation>
    <scope>NUCLEOTIDE SEQUENCE</scope>
    <source>
        <strain evidence="16">CDC-3352-U95</strain>
    </source>
</reference>
<keyword evidence="6" id="KW-0598">Phosphotransferase system</keyword>
<dbReference type="RefSeq" id="WP_064293471.1">
    <property type="nucleotide sequence ID" value="NZ_JAOTMC010000003.1"/>
</dbReference>
<dbReference type="PROSITE" id="PS01035">
    <property type="entry name" value="PTS_EIIB_TYPE_1_CYS"/>
    <property type="match status" value="1"/>
</dbReference>
<feature type="transmembrane region" description="Helical" evidence="12">
    <location>
        <begin position="109"/>
        <end position="131"/>
    </location>
</feature>
<evidence type="ECO:0000256" key="2">
    <source>
        <dbReference type="ARBA" id="ARBA00022448"/>
    </source>
</evidence>
<evidence type="ECO:0000256" key="12">
    <source>
        <dbReference type="SAM" id="Phobius"/>
    </source>
</evidence>
<dbReference type="PROSITE" id="PS51093">
    <property type="entry name" value="PTS_EIIA_TYPE_1"/>
    <property type="match status" value="1"/>
</dbReference>
<keyword evidence="7 12" id="KW-0812">Transmembrane</keyword>
<dbReference type="Gene3D" id="2.70.70.10">
    <property type="entry name" value="Glucose Permease (Domain IIA)"/>
    <property type="match status" value="1"/>
</dbReference>
<feature type="transmembrane region" description="Helical" evidence="12">
    <location>
        <begin position="335"/>
        <end position="353"/>
    </location>
</feature>
<dbReference type="PANTHER" id="PTHR30175:SF1">
    <property type="entry name" value="PTS SYSTEM ARBUTIN-, CELLOBIOSE-, AND SALICIN-SPECIFIC EIIBC COMPONENT-RELATED"/>
    <property type="match status" value="1"/>
</dbReference>
<evidence type="ECO:0000256" key="9">
    <source>
        <dbReference type="ARBA" id="ARBA00022989"/>
    </source>
</evidence>
<evidence type="ECO:0000256" key="10">
    <source>
        <dbReference type="ARBA" id="ARBA00023136"/>
    </source>
</evidence>
<dbReference type="InterPro" id="IPR001996">
    <property type="entry name" value="PTS_IIB_1"/>
</dbReference>
<comment type="caution">
    <text evidence="16">The sequence shown here is derived from an EMBL/GenBank/DDBJ whole genome shotgun (WGS) entry which is preliminary data.</text>
</comment>
<evidence type="ECO:0000256" key="6">
    <source>
        <dbReference type="ARBA" id="ARBA00022683"/>
    </source>
</evidence>
<evidence type="ECO:0000256" key="11">
    <source>
        <dbReference type="PROSITE-ProRule" id="PRU00421"/>
    </source>
</evidence>
<evidence type="ECO:0000259" key="13">
    <source>
        <dbReference type="PROSITE" id="PS51093"/>
    </source>
</evidence>
<keyword evidence="4" id="KW-0762">Sugar transport</keyword>
<proteinExistence type="predicted"/>
<dbReference type="NCBIfam" id="TIGR00830">
    <property type="entry name" value="PTBA"/>
    <property type="match status" value="1"/>
</dbReference>
<sequence>MKYEDLAKDIIQHVGGEKNIISLRHCITRLRFQLVDETKADTEYLKQREGIVTVVKNGGQYQVVIGNHVSEVYDAILSITSIDNASNEKSSGNIIERLIDLVSGLFQPFLGTLAATGIIKGLVAILGIFGLTSETSGLVIVLNAAGDAFFQYLPLVIAVSAARRFKLDTYVALAIVGGLIYPNLANLTSGEALYTLFEGTIFQAEIYQELLGIPIIMPPSGSYYSSIIPAIFAVWLGSVLYKWIKKWMPGSISNFFTPFLTILLSVILSFVIIGPLTTWLSNLIGLAFDGVYNFSPVLFTALVATSWQVLVIFGLHWSLVPIAILQLTQYGESSVFAGSSVGTFGVFAALLAIYIKTKNSKEKSILAPTILTAFFCITEPAIYGYMLPMKKFFGAALLGNFAGGVYTGLTQVTTYRMGGLGVFGLPNYILEGEGIGPNFWNRIISWIITVIVAFVISMFIKIDKEDPVKKYDEKQIEKNNINNKTKNQNNDMKQREVYNIYSPIDGEIVSLDKVNDSIFSSGTMGKGIAISPNSEGKIIAPCDGEIKSLFSTGHAIGITSEKGVDLLIHIGIDTVEMEGEGFEILVSQGDTIQAGEPLIYFDPIIIEKAGFSSDVIVIVTNSDSFQRIEATETNAVKVGDNLLTIIK</sequence>
<dbReference type="PROSITE" id="PS51098">
    <property type="entry name" value="PTS_EIIB_TYPE_1"/>
    <property type="match status" value="1"/>
</dbReference>
<feature type="transmembrane region" description="Helical" evidence="12">
    <location>
        <begin position="255"/>
        <end position="277"/>
    </location>
</feature>
<keyword evidence="8" id="KW-0418">Kinase</keyword>
<evidence type="ECO:0000259" key="14">
    <source>
        <dbReference type="PROSITE" id="PS51098"/>
    </source>
</evidence>
<feature type="domain" description="PTS EIIB type-1" evidence="14">
    <location>
        <begin position="4"/>
        <end position="86"/>
    </location>
</feature>
<evidence type="ECO:0000313" key="16">
    <source>
        <dbReference type="EMBL" id="MCY3025274.1"/>
    </source>
</evidence>
<feature type="transmembrane region" description="Helical" evidence="12">
    <location>
        <begin position="297"/>
        <end position="323"/>
    </location>
</feature>
<keyword evidence="17" id="KW-1185">Reference proteome</keyword>
<dbReference type="InterPro" id="IPR013013">
    <property type="entry name" value="PTS_EIIC_1"/>
</dbReference>
<evidence type="ECO:0000256" key="4">
    <source>
        <dbReference type="ARBA" id="ARBA00022597"/>
    </source>
</evidence>
<evidence type="ECO:0000256" key="7">
    <source>
        <dbReference type="ARBA" id="ARBA00022692"/>
    </source>
</evidence>
<dbReference type="SUPFAM" id="SSF55604">
    <property type="entry name" value="Glucose permease domain IIB"/>
    <property type="match status" value="1"/>
</dbReference>
<dbReference type="EC" id="2.7.1.-" evidence="16"/>
<keyword evidence="3" id="KW-1003">Cell membrane</keyword>
<dbReference type="InterPro" id="IPR001127">
    <property type="entry name" value="PTS_EIIA_1_perm"/>
</dbReference>
<feature type="active site" description="Phosphocysteine intermediate; for EIIB activity" evidence="11">
    <location>
        <position position="26"/>
    </location>
</feature>
<feature type="domain" description="PTS EIIA type-1" evidence="13">
    <location>
        <begin position="516"/>
        <end position="621"/>
    </location>
</feature>